<dbReference type="InterPro" id="IPR047201">
    <property type="entry name" value="ERI-1_3'hExo-like"/>
</dbReference>
<keyword evidence="2" id="KW-0378">Hydrolase</keyword>
<accession>A0A087TF58</accession>
<dbReference type="PANTHER" id="PTHR23044">
    <property type="entry name" value="3'-5' EXONUCLEASE ERI1-RELATED"/>
    <property type="match status" value="1"/>
</dbReference>
<dbReference type="InterPro" id="IPR012337">
    <property type="entry name" value="RNaseH-like_sf"/>
</dbReference>
<dbReference type="STRING" id="407821.A0A087TF58"/>
<keyword evidence="6" id="KW-1185">Reference proteome</keyword>
<evidence type="ECO:0000313" key="6">
    <source>
        <dbReference type="Proteomes" id="UP000054359"/>
    </source>
</evidence>
<protein>
    <submittedName>
        <fullName evidence="5">ERI1 exoribonuclease 3</fullName>
    </submittedName>
</protein>
<name>A0A087TF58_STEMI</name>
<dbReference type="PANTHER" id="PTHR23044:SF61">
    <property type="entry name" value="3'-5' EXORIBONUCLEASE 1-RELATED"/>
    <property type="match status" value="1"/>
</dbReference>
<evidence type="ECO:0000259" key="4">
    <source>
        <dbReference type="Pfam" id="PF00929"/>
    </source>
</evidence>
<dbReference type="OMA" id="FREWINL"/>
<dbReference type="InterPro" id="IPR036397">
    <property type="entry name" value="RNaseH_sf"/>
</dbReference>
<keyword evidence="3" id="KW-0269">Exonuclease</keyword>
<dbReference type="EMBL" id="KK114942">
    <property type="protein sequence ID" value="KFM63747.1"/>
    <property type="molecule type" value="Genomic_DNA"/>
</dbReference>
<evidence type="ECO:0000256" key="2">
    <source>
        <dbReference type="ARBA" id="ARBA00022801"/>
    </source>
</evidence>
<dbReference type="CDD" id="cd06133">
    <property type="entry name" value="ERI-1_3'hExo_like"/>
    <property type="match status" value="1"/>
</dbReference>
<keyword evidence="1" id="KW-0540">Nuclease</keyword>
<dbReference type="AlphaFoldDB" id="A0A087TF58"/>
<dbReference type="GO" id="GO:0000175">
    <property type="term" value="F:3'-5'-RNA exonuclease activity"/>
    <property type="evidence" value="ECO:0007669"/>
    <property type="project" value="InterPro"/>
</dbReference>
<sequence>MLDSQPVFKDVFKKFLTWLEKENLLEPGVKFAFATSGDPDLDYLLPVQCKLSGIDVPEFMKQWINVKRSFCEVSPYTWPDNLTAMVKLCGLEHVGELHSGLDDAINIARVMASLADRGVVFRNN</sequence>
<evidence type="ECO:0000256" key="3">
    <source>
        <dbReference type="ARBA" id="ARBA00022839"/>
    </source>
</evidence>
<evidence type="ECO:0000313" key="5">
    <source>
        <dbReference type="EMBL" id="KFM63747.1"/>
    </source>
</evidence>
<dbReference type="InterPro" id="IPR051274">
    <property type="entry name" value="3-5_Exoribonuclease"/>
</dbReference>
<dbReference type="Proteomes" id="UP000054359">
    <property type="component" value="Unassembled WGS sequence"/>
</dbReference>
<dbReference type="GO" id="GO:0003676">
    <property type="term" value="F:nucleic acid binding"/>
    <property type="evidence" value="ECO:0007669"/>
    <property type="project" value="InterPro"/>
</dbReference>
<evidence type="ECO:0000256" key="1">
    <source>
        <dbReference type="ARBA" id="ARBA00022722"/>
    </source>
</evidence>
<gene>
    <name evidence="5" type="ORF">X975_11908</name>
</gene>
<dbReference type="Pfam" id="PF00929">
    <property type="entry name" value="RNase_T"/>
    <property type="match status" value="1"/>
</dbReference>
<dbReference type="InterPro" id="IPR013520">
    <property type="entry name" value="Ribonucl_H"/>
</dbReference>
<dbReference type="Gene3D" id="3.30.420.10">
    <property type="entry name" value="Ribonuclease H-like superfamily/Ribonuclease H"/>
    <property type="match status" value="1"/>
</dbReference>
<feature type="domain" description="Exonuclease" evidence="4">
    <location>
        <begin position="1"/>
        <end position="110"/>
    </location>
</feature>
<feature type="non-terminal residue" evidence="5">
    <location>
        <position position="124"/>
    </location>
</feature>
<proteinExistence type="predicted"/>
<reference evidence="5 6" key="1">
    <citation type="submission" date="2013-11" db="EMBL/GenBank/DDBJ databases">
        <title>Genome sequencing of Stegodyphus mimosarum.</title>
        <authorList>
            <person name="Bechsgaard J."/>
        </authorList>
    </citation>
    <scope>NUCLEOTIDE SEQUENCE [LARGE SCALE GENOMIC DNA]</scope>
</reference>
<dbReference type="OrthoDB" id="448399at2759"/>
<organism evidence="5 6">
    <name type="scientific">Stegodyphus mimosarum</name>
    <name type="common">African social velvet spider</name>
    <dbReference type="NCBI Taxonomy" id="407821"/>
    <lineage>
        <taxon>Eukaryota</taxon>
        <taxon>Metazoa</taxon>
        <taxon>Ecdysozoa</taxon>
        <taxon>Arthropoda</taxon>
        <taxon>Chelicerata</taxon>
        <taxon>Arachnida</taxon>
        <taxon>Araneae</taxon>
        <taxon>Araneomorphae</taxon>
        <taxon>Entelegynae</taxon>
        <taxon>Eresoidea</taxon>
        <taxon>Eresidae</taxon>
        <taxon>Stegodyphus</taxon>
    </lineage>
</organism>
<dbReference type="SUPFAM" id="SSF53098">
    <property type="entry name" value="Ribonuclease H-like"/>
    <property type="match status" value="1"/>
</dbReference>